<keyword evidence="3" id="KW-1185">Reference proteome</keyword>
<comment type="caution">
    <text evidence="2">The sequence shown here is derived from an EMBL/GenBank/DDBJ whole genome shotgun (WGS) entry which is preliminary data.</text>
</comment>
<dbReference type="EMBL" id="JBBPBM010000084">
    <property type="protein sequence ID" value="KAK8510647.1"/>
    <property type="molecule type" value="Genomic_DNA"/>
</dbReference>
<name>A0ABR2BU24_9ROSI</name>
<accession>A0ABR2BU24</accession>
<reference evidence="2 3" key="1">
    <citation type="journal article" date="2024" name="G3 (Bethesda)">
        <title>Genome assembly of Hibiscus sabdariffa L. provides insights into metabolisms of medicinal natural products.</title>
        <authorList>
            <person name="Kim T."/>
        </authorList>
    </citation>
    <scope>NUCLEOTIDE SEQUENCE [LARGE SCALE GENOMIC DNA]</scope>
    <source>
        <strain evidence="2">TK-2024</strain>
        <tissue evidence="2">Old leaves</tissue>
    </source>
</reference>
<gene>
    <name evidence="2" type="ORF">V6N12_055574</name>
</gene>
<organism evidence="2 3">
    <name type="scientific">Hibiscus sabdariffa</name>
    <name type="common">roselle</name>
    <dbReference type="NCBI Taxonomy" id="183260"/>
    <lineage>
        <taxon>Eukaryota</taxon>
        <taxon>Viridiplantae</taxon>
        <taxon>Streptophyta</taxon>
        <taxon>Embryophyta</taxon>
        <taxon>Tracheophyta</taxon>
        <taxon>Spermatophyta</taxon>
        <taxon>Magnoliopsida</taxon>
        <taxon>eudicotyledons</taxon>
        <taxon>Gunneridae</taxon>
        <taxon>Pentapetalae</taxon>
        <taxon>rosids</taxon>
        <taxon>malvids</taxon>
        <taxon>Malvales</taxon>
        <taxon>Malvaceae</taxon>
        <taxon>Malvoideae</taxon>
        <taxon>Hibiscus</taxon>
    </lineage>
</organism>
<proteinExistence type="predicted"/>
<protein>
    <submittedName>
        <fullName evidence="2">Uncharacterized protein</fullName>
    </submittedName>
</protein>
<evidence type="ECO:0000313" key="3">
    <source>
        <dbReference type="Proteomes" id="UP001472677"/>
    </source>
</evidence>
<dbReference type="Proteomes" id="UP001472677">
    <property type="component" value="Unassembled WGS sequence"/>
</dbReference>
<evidence type="ECO:0000313" key="2">
    <source>
        <dbReference type="EMBL" id="KAK8510647.1"/>
    </source>
</evidence>
<evidence type="ECO:0000256" key="1">
    <source>
        <dbReference type="SAM" id="MobiDB-lite"/>
    </source>
</evidence>
<sequence>MVKEPAMPLEVGHRNSDTSNNNSSTVMLWDFVEKFSTSIPTSGNISHRTMNNNNKKKNEGEWEWYKLMMPSSRKDGGQH</sequence>
<feature type="region of interest" description="Disordered" evidence="1">
    <location>
        <begin position="1"/>
        <end position="23"/>
    </location>
</feature>